<accession>A0A0F8DGX0</accession>
<comment type="caution">
    <text evidence="5">The sequence shown here is derived from an EMBL/GenBank/DDBJ whole genome shotgun (WGS) entry which is preliminary data.</text>
</comment>
<dbReference type="PANTHER" id="PTHR12304">
    <property type="entry name" value="INOSINE-URIDINE PREFERRING NUCLEOSIDE HYDROLASE"/>
    <property type="match status" value="1"/>
</dbReference>
<keyword evidence="6" id="KW-1185">Reference proteome</keyword>
<dbReference type="GO" id="GO:0008477">
    <property type="term" value="F:purine nucleosidase activity"/>
    <property type="evidence" value="ECO:0007669"/>
    <property type="project" value="TreeGrafter"/>
</dbReference>
<evidence type="ECO:0000256" key="1">
    <source>
        <dbReference type="ARBA" id="ARBA00009176"/>
    </source>
</evidence>
<evidence type="ECO:0000259" key="4">
    <source>
        <dbReference type="Pfam" id="PF01156"/>
    </source>
</evidence>
<name>A0A0F8DGX0_CERFI</name>
<proteinExistence type="inferred from homology"/>
<dbReference type="Proteomes" id="UP000034841">
    <property type="component" value="Unassembled WGS sequence"/>
</dbReference>
<dbReference type="Pfam" id="PF01156">
    <property type="entry name" value="IU_nuc_hydro"/>
    <property type="match status" value="1"/>
</dbReference>
<evidence type="ECO:0000256" key="2">
    <source>
        <dbReference type="ARBA" id="ARBA00022801"/>
    </source>
</evidence>
<reference evidence="5 6" key="1">
    <citation type="submission" date="2015-04" db="EMBL/GenBank/DDBJ databases">
        <title>Genome sequence of Ceratocystis platani, a major pathogen of plane trees.</title>
        <authorList>
            <person name="Belbahri L."/>
        </authorList>
    </citation>
    <scope>NUCLEOTIDE SEQUENCE [LARGE SCALE GENOMIC DNA]</scope>
    <source>
        <strain evidence="5 6">CFO</strain>
    </source>
</reference>
<dbReference type="OrthoDB" id="5783963at2759"/>
<dbReference type="PANTHER" id="PTHR12304:SF56">
    <property type="entry name" value="HYDROLASE, PUTATIVE (AFU_ORTHOLOGUE AFUA_1G11790)-RELATED"/>
    <property type="match status" value="1"/>
</dbReference>
<keyword evidence="3 5" id="KW-0326">Glycosidase</keyword>
<dbReference type="GO" id="GO:0006152">
    <property type="term" value="P:purine nucleoside catabolic process"/>
    <property type="evidence" value="ECO:0007669"/>
    <property type="project" value="TreeGrafter"/>
</dbReference>
<evidence type="ECO:0000313" key="5">
    <source>
        <dbReference type="EMBL" id="KKF95189.1"/>
    </source>
</evidence>
<feature type="domain" description="Inosine/uridine-preferring nucleoside hydrolase" evidence="4">
    <location>
        <begin position="6"/>
        <end position="370"/>
    </location>
</feature>
<evidence type="ECO:0000313" key="6">
    <source>
        <dbReference type="Proteomes" id="UP000034841"/>
    </source>
</evidence>
<gene>
    <name evidence="5" type="primary">rihA</name>
    <name evidence="5" type="ORF">CFO_g2449</name>
</gene>
<organism evidence="5 6">
    <name type="scientific">Ceratocystis fimbriata f. sp. platani</name>
    <dbReference type="NCBI Taxonomy" id="88771"/>
    <lineage>
        <taxon>Eukaryota</taxon>
        <taxon>Fungi</taxon>
        <taxon>Dikarya</taxon>
        <taxon>Ascomycota</taxon>
        <taxon>Pezizomycotina</taxon>
        <taxon>Sordariomycetes</taxon>
        <taxon>Hypocreomycetidae</taxon>
        <taxon>Microascales</taxon>
        <taxon>Ceratocystidaceae</taxon>
        <taxon>Ceratocystis</taxon>
    </lineage>
</organism>
<dbReference type="GO" id="GO:0005829">
    <property type="term" value="C:cytosol"/>
    <property type="evidence" value="ECO:0007669"/>
    <property type="project" value="TreeGrafter"/>
</dbReference>
<sequence>MAPHKIIIDTDPGVDDILALLLAMAAKPEEIELIMVSVTYGNVPLTSCLKNAVALFHVLEKEFAWRRSIGRAEGYESLKACKPILAVGPDHPLEEESLMADYFHGLDGLHGVHEKHPDLSPADTWKDLFKGGAEAASENNHLFTPSKVPAHKELLRLLRENPADSITLLTVGPMTTAALAAGEDPETFLKLKEVVVMGGAVHVPGNITPVAEFNTYADTIAAARVLALTSAKPASTMPVLPNELSKLPPYPESLPRKLNLALFPLDITTPHLLMRDTFDAAIKRQLEAGSPLAIWINHFLSKTLDHIESLVGPDEIPGLSLHDPLTVWYMITHNDPGWKTTPKPEDIRVETTGQWTRGMNVIDKRGRKRAEDVTLTPATSTAPAIMAEEIPNDDNGWLSAVRGNRVNRYISSPGEMAFAPFMLERIFG</sequence>
<dbReference type="AlphaFoldDB" id="A0A0F8DGX0"/>
<dbReference type="SUPFAM" id="SSF53590">
    <property type="entry name" value="Nucleoside hydrolase"/>
    <property type="match status" value="1"/>
</dbReference>
<keyword evidence="2 5" id="KW-0378">Hydrolase</keyword>
<dbReference type="EC" id="3.2.-.-" evidence="5"/>
<dbReference type="Gene3D" id="3.90.245.10">
    <property type="entry name" value="Ribonucleoside hydrolase-like"/>
    <property type="match status" value="1"/>
</dbReference>
<dbReference type="InterPro" id="IPR023186">
    <property type="entry name" value="IUNH"/>
</dbReference>
<dbReference type="InterPro" id="IPR001910">
    <property type="entry name" value="Inosine/uridine_hydrolase_dom"/>
</dbReference>
<dbReference type="InterPro" id="IPR036452">
    <property type="entry name" value="Ribo_hydro-like"/>
</dbReference>
<protein>
    <submittedName>
        <fullName evidence="5">Pyrimidine-specific ribonucleoside hydrolase RihA</fullName>
        <ecNumber evidence="5">3.2.-.-</ecNumber>
    </submittedName>
</protein>
<evidence type="ECO:0000256" key="3">
    <source>
        <dbReference type="ARBA" id="ARBA00023295"/>
    </source>
</evidence>
<dbReference type="EMBL" id="LBBL01000112">
    <property type="protein sequence ID" value="KKF95189.1"/>
    <property type="molecule type" value="Genomic_DNA"/>
</dbReference>
<comment type="similarity">
    <text evidence="1">Belongs to the IUNH family.</text>
</comment>